<evidence type="ECO:0000313" key="9">
    <source>
        <dbReference type="Proteomes" id="UP001596306"/>
    </source>
</evidence>
<evidence type="ECO:0000256" key="1">
    <source>
        <dbReference type="ARBA" id="ARBA00004651"/>
    </source>
</evidence>
<dbReference type="Proteomes" id="UP001596306">
    <property type="component" value="Unassembled WGS sequence"/>
</dbReference>
<dbReference type="Pfam" id="PF00482">
    <property type="entry name" value="T2SSF"/>
    <property type="match status" value="1"/>
</dbReference>
<keyword evidence="2" id="KW-1003">Cell membrane</keyword>
<proteinExistence type="predicted"/>
<dbReference type="InterPro" id="IPR018076">
    <property type="entry name" value="T2SS_GspF_dom"/>
</dbReference>
<feature type="transmembrane region" description="Helical" evidence="6">
    <location>
        <begin position="135"/>
        <end position="152"/>
    </location>
</feature>
<sequence>MSGNVALALFCGVTLGLGLWSLVAMIPRLSRPRLVDRVAPYVVDISDAARERIGRTTVEPLPVLGALFAPTLAGSTRLLASMLGGSDTLARRLRQAGSSASVVGHRGEQLSWALAGLALGLLAVLFVPAFPELPLAARFALPLVFAVSAGAMRDWTLHRAARARIARMASELPTILEFLTLSLSAGEGLVDAVRRVARTGSGELAGELAAAVTRVNTGIPLGRALAEMSDGLGLPALDRCVDQMVGALDRGSPLVEVLRAQAQDAREEAKRTLLETAGKKEVAMLLPLVFLILPTTIVFAIFPGVFVLQAGF</sequence>
<feature type="transmembrane region" description="Helical" evidence="6">
    <location>
        <begin position="6"/>
        <end position="27"/>
    </location>
</feature>
<dbReference type="InterPro" id="IPR042094">
    <property type="entry name" value="T2SS_GspF_sf"/>
</dbReference>
<protein>
    <submittedName>
        <fullName evidence="8">Type II secretion system F family protein</fullName>
    </submittedName>
</protein>
<reference evidence="9" key="1">
    <citation type="journal article" date="2019" name="Int. J. Syst. Evol. Microbiol.">
        <title>The Global Catalogue of Microorganisms (GCM) 10K type strain sequencing project: providing services to taxonomists for standard genome sequencing and annotation.</title>
        <authorList>
            <consortium name="The Broad Institute Genomics Platform"/>
            <consortium name="The Broad Institute Genome Sequencing Center for Infectious Disease"/>
            <person name="Wu L."/>
            <person name="Ma J."/>
        </authorList>
    </citation>
    <scope>NUCLEOTIDE SEQUENCE [LARGE SCALE GENOMIC DNA]</scope>
    <source>
        <strain evidence="9">CCUG 43304</strain>
    </source>
</reference>
<keyword evidence="3 6" id="KW-0812">Transmembrane</keyword>
<keyword evidence="9" id="KW-1185">Reference proteome</keyword>
<gene>
    <name evidence="8" type="ORF">ACFQB0_03160</name>
</gene>
<comment type="subcellular location">
    <subcellularLocation>
        <location evidence="1">Cell membrane</location>
        <topology evidence="1">Multi-pass membrane protein</topology>
    </subcellularLocation>
</comment>
<dbReference type="PANTHER" id="PTHR35007">
    <property type="entry name" value="INTEGRAL MEMBRANE PROTEIN-RELATED"/>
    <property type="match status" value="1"/>
</dbReference>
<evidence type="ECO:0000256" key="3">
    <source>
        <dbReference type="ARBA" id="ARBA00022692"/>
    </source>
</evidence>
<evidence type="ECO:0000256" key="6">
    <source>
        <dbReference type="SAM" id="Phobius"/>
    </source>
</evidence>
<name>A0ABW1VDM8_9MICO</name>
<evidence type="ECO:0000256" key="4">
    <source>
        <dbReference type="ARBA" id="ARBA00022989"/>
    </source>
</evidence>
<organism evidence="8 9">
    <name type="scientific">Luethyella okanaganae</name>
    <dbReference type="NCBI Taxonomy" id="69372"/>
    <lineage>
        <taxon>Bacteria</taxon>
        <taxon>Bacillati</taxon>
        <taxon>Actinomycetota</taxon>
        <taxon>Actinomycetes</taxon>
        <taxon>Micrococcales</taxon>
        <taxon>Microbacteriaceae</taxon>
        <taxon>Luethyella</taxon>
    </lineage>
</organism>
<feature type="domain" description="Type II secretion system protein GspF" evidence="7">
    <location>
        <begin position="176"/>
        <end position="300"/>
    </location>
</feature>
<evidence type="ECO:0000259" key="7">
    <source>
        <dbReference type="Pfam" id="PF00482"/>
    </source>
</evidence>
<keyword evidence="4 6" id="KW-1133">Transmembrane helix</keyword>
<dbReference type="RefSeq" id="WP_386727482.1">
    <property type="nucleotide sequence ID" value="NZ_JBHSTP010000001.1"/>
</dbReference>
<evidence type="ECO:0000256" key="2">
    <source>
        <dbReference type="ARBA" id="ARBA00022475"/>
    </source>
</evidence>
<comment type="caution">
    <text evidence="8">The sequence shown here is derived from an EMBL/GenBank/DDBJ whole genome shotgun (WGS) entry which is preliminary data.</text>
</comment>
<dbReference type="PANTHER" id="PTHR35007:SF2">
    <property type="entry name" value="PILUS ASSEMBLE PROTEIN"/>
    <property type="match status" value="1"/>
</dbReference>
<keyword evidence="5 6" id="KW-0472">Membrane</keyword>
<feature type="transmembrane region" description="Helical" evidence="6">
    <location>
        <begin position="110"/>
        <end position="129"/>
    </location>
</feature>
<feature type="transmembrane region" description="Helical" evidence="6">
    <location>
        <begin position="285"/>
        <end position="308"/>
    </location>
</feature>
<dbReference type="EMBL" id="JBHSTP010000001">
    <property type="protein sequence ID" value="MFC6355111.1"/>
    <property type="molecule type" value="Genomic_DNA"/>
</dbReference>
<evidence type="ECO:0000256" key="5">
    <source>
        <dbReference type="ARBA" id="ARBA00023136"/>
    </source>
</evidence>
<accession>A0ABW1VDM8</accession>
<dbReference type="Gene3D" id="1.20.81.30">
    <property type="entry name" value="Type II secretion system (T2SS), domain F"/>
    <property type="match status" value="1"/>
</dbReference>
<evidence type="ECO:0000313" key="8">
    <source>
        <dbReference type="EMBL" id="MFC6355111.1"/>
    </source>
</evidence>